<accession>A0ABP1N5N1</accession>
<protein>
    <recommendedName>
        <fullName evidence="4">DUF2798 domain-containing protein</fullName>
    </recommendedName>
</protein>
<name>A0ABP1N5N1_XYLVO</name>
<keyword evidence="1" id="KW-0812">Transmembrane</keyword>
<organism evidence="2 3">
    <name type="scientific">Xylocopa violacea</name>
    <name type="common">Violet carpenter bee</name>
    <name type="synonym">Apis violacea</name>
    <dbReference type="NCBI Taxonomy" id="135666"/>
    <lineage>
        <taxon>Eukaryota</taxon>
        <taxon>Metazoa</taxon>
        <taxon>Ecdysozoa</taxon>
        <taxon>Arthropoda</taxon>
        <taxon>Hexapoda</taxon>
        <taxon>Insecta</taxon>
        <taxon>Pterygota</taxon>
        <taxon>Neoptera</taxon>
        <taxon>Endopterygota</taxon>
        <taxon>Hymenoptera</taxon>
        <taxon>Apocrita</taxon>
        <taxon>Aculeata</taxon>
        <taxon>Apoidea</taxon>
        <taxon>Anthophila</taxon>
        <taxon>Apidae</taxon>
        <taxon>Xylocopa</taxon>
        <taxon>Xylocopa</taxon>
    </lineage>
</organism>
<comment type="caution">
    <text evidence="2">The sequence shown here is derived from an EMBL/GenBank/DDBJ whole genome shotgun (WGS) entry which is preliminary data.</text>
</comment>
<evidence type="ECO:0000313" key="3">
    <source>
        <dbReference type="Proteomes" id="UP001642520"/>
    </source>
</evidence>
<feature type="transmembrane region" description="Helical" evidence="1">
    <location>
        <begin position="142"/>
        <end position="163"/>
    </location>
</feature>
<dbReference type="EMBL" id="CAXAJV020001282">
    <property type="protein sequence ID" value="CAL7934923.1"/>
    <property type="molecule type" value="Genomic_DNA"/>
</dbReference>
<sequence length="169" mass="19148">MALFKLKKNISRIGADNQKENEKDHRNKNLSKVETFCMPLTCFTTHCLSCIAVETGIRSPYGNPVTKSAVFNTLFRRTYNLKIIIFVTNVITGLITTLMMTLGDRYGIPYLYLPWLINTMKGIALCEGPTLLNLARMLLPNVTFPTAIFVVITLLVYVPRLLLVNKIVY</sequence>
<evidence type="ECO:0008006" key="4">
    <source>
        <dbReference type="Google" id="ProtNLM"/>
    </source>
</evidence>
<keyword evidence="1" id="KW-0472">Membrane</keyword>
<keyword evidence="1" id="KW-1133">Transmembrane helix</keyword>
<evidence type="ECO:0000256" key="1">
    <source>
        <dbReference type="SAM" id="Phobius"/>
    </source>
</evidence>
<evidence type="ECO:0000313" key="2">
    <source>
        <dbReference type="EMBL" id="CAL7934923.1"/>
    </source>
</evidence>
<dbReference type="Proteomes" id="UP001642520">
    <property type="component" value="Unassembled WGS sequence"/>
</dbReference>
<feature type="transmembrane region" description="Helical" evidence="1">
    <location>
        <begin position="83"/>
        <end position="103"/>
    </location>
</feature>
<reference evidence="2 3" key="1">
    <citation type="submission" date="2024-08" db="EMBL/GenBank/DDBJ databases">
        <authorList>
            <person name="Will J Nash"/>
            <person name="Angela Man"/>
            <person name="Seanna McTaggart"/>
            <person name="Kendall Baker"/>
            <person name="Tom Barker"/>
            <person name="Leah Catchpole"/>
            <person name="Alex Durrant"/>
            <person name="Karim Gharbi"/>
            <person name="Naomi Irish"/>
            <person name="Gemy Kaithakottil"/>
            <person name="Debby Ku"/>
            <person name="Aaliyah Providence"/>
            <person name="Felix Shaw"/>
            <person name="David Swarbreck"/>
            <person name="Chris Watkins"/>
            <person name="Ann M. McCartney"/>
            <person name="Giulio Formenti"/>
            <person name="Alice Mouton"/>
            <person name="Noel Vella"/>
            <person name="Bjorn M von Reumont"/>
            <person name="Adriana Vella"/>
            <person name="Wilfried Haerty"/>
        </authorList>
    </citation>
    <scope>NUCLEOTIDE SEQUENCE [LARGE SCALE GENOMIC DNA]</scope>
</reference>
<gene>
    <name evidence="2" type="ORF">XYLVIOL_LOCUS1290</name>
</gene>
<keyword evidence="3" id="KW-1185">Reference proteome</keyword>
<proteinExistence type="predicted"/>